<name>A0ABP0D6H0_9PEZI</name>
<keyword evidence="4" id="KW-1185">Reference proteome</keyword>
<dbReference type="NCBIfam" id="NF004855">
    <property type="entry name" value="PRK06208.1"/>
    <property type="match status" value="1"/>
</dbReference>
<feature type="domain" description="Class II aldolase/adducin N-terminal" evidence="2">
    <location>
        <begin position="55"/>
        <end position="237"/>
    </location>
</feature>
<dbReference type="Pfam" id="PF00596">
    <property type="entry name" value="Aldolase_II"/>
    <property type="match status" value="1"/>
</dbReference>
<evidence type="ECO:0000313" key="3">
    <source>
        <dbReference type="EMBL" id="CAK7262932.1"/>
    </source>
</evidence>
<dbReference type="EMBL" id="CAWUOM010000003">
    <property type="protein sequence ID" value="CAK7262932.1"/>
    <property type="molecule type" value="Genomic_DNA"/>
</dbReference>
<dbReference type="SUPFAM" id="SSF53639">
    <property type="entry name" value="AraD/HMP-PK domain-like"/>
    <property type="match status" value="1"/>
</dbReference>
<protein>
    <recommendedName>
        <fullName evidence="2">Class II aldolase/adducin N-terminal domain-containing protein</fullName>
    </recommendedName>
</protein>
<accession>A0ABP0D6H0</accession>
<dbReference type="InterPro" id="IPR051017">
    <property type="entry name" value="Aldolase-II_Adducin_sf"/>
</dbReference>
<dbReference type="PANTHER" id="PTHR10672:SF41">
    <property type="entry name" value="CLASS II ALDOLASE_ADDUCIN DOMAIN PROTEIN (AFU_ORTHOLOGUE AFUA_3G01330)"/>
    <property type="match status" value="1"/>
</dbReference>
<evidence type="ECO:0000256" key="1">
    <source>
        <dbReference type="SAM" id="MobiDB-lite"/>
    </source>
</evidence>
<sequence length="296" mass="32077">MSPSALEIESTAPAKTTSTSAASIAGDPALAHIEKAFSGPPVFEDPYAYRAFLKHRLALAFRIFAKHGFMEGIAGHITVRDPVDPSSFWVNPFGLHFALIKDEDLMRVSHDGKVIEGGNNRLLNYAAFAIHSEVHKARPDVLCAAHSHSIYGRAMCATGRTLDMLTQDFCIFYQDHVVYPQFAGLVLATEEGRRIAEALGPRKAAFLGNHGILTAGASIEAAVNWFVLLEKCSQVQLVAEAAVGGRREELIIIGKEEALNSWEAIGSAESGYFSGLPLFQLAEQEFGESTFLGRGV</sequence>
<dbReference type="SMART" id="SM01007">
    <property type="entry name" value="Aldolase_II"/>
    <property type="match status" value="1"/>
</dbReference>
<evidence type="ECO:0000259" key="2">
    <source>
        <dbReference type="SMART" id="SM01007"/>
    </source>
</evidence>
<comment type="caution">
    <text evidence="3">The sequence shown here is derived from an EMBL/GenBank/DDBJ whole genome shotgun (WGS) entry which is preliminary data.</text>
</comment>
<feature type="region of interest" description="Disordered" evidence="1">
    <location>
        <begin position="1"/>
        <end position="20"/>
    </location>
</feature>
<reference evidence="3 4" key="1">
    <citation type="submission" date="2024-01" db="EMBL/GenBank/DDBJ databases">
        <authorList>
            <person name="Allen C."/>
            <person name="Tagirdzhanova G."/>
        </authorList>
    </citation>
    <scope>NUCLEOTIDE SEQUENCE [LARGE SCALE GENOMIC DNA]</scope>
    <source>
        <strain evidence="3 4">CBS 573.63</strain>
    </source>
</reference>
<dbReference type="Gene3D" id="3.40.225.10">
    <property type="entry name" value="Class II aldolase/adducin N-terminal domain"/>
    <property type="match status" value="1"/>
</dbReference>
<feature type="compositionally biased region" description="Low complexity" evidence="1">
    <location>
        <begin position="10"/>
        <end position="20"/>
    </location>
</feature>
<gene>
    <name evidence="3" type="ORF">SEPCBS57363_000309</name>
</gene>
<organism evidence="3 4">
    <name type="scientific">Sporothrix epigloea</name>
    <dbReference type="NCBI Taxonomy" id="1892477"/>
    <lineage>
        <taxon>Eukaryota</taxon>
        <taxon>Fungi</taxon>
        <taxon>Dikarya</taxon>
        <taxon>Ascomycota</taxon>
        <taxon>Pezizomycotina</taxon>
        <taxon>Sordariomycetes</taxon>
        <taxon>Sordariomycetidae</taxon>
        <taxon>Ophiostomatales</taxon>
        <taxon>Ophiostomataceae</taxon>
        <taxon>Sporothrix</taxon>
    </lineage>
</organism>
<dbReference type="InterPro" id="IPR036409">
    <property type="entry name" value="Aldolase_II/adducin_N_sf"/>
</dbReference>
<dbReference type="InterPro" id="IPR001303">
    <property type="entry name" value="Aldolase_II/adducin_N"/>
</dbReference>
<dbReference type="PANTHER" id="PTHR10672">
    <property type="entry name" value="ADDUCIN"/>
    <property type="match status" value="1"/>
</dbReference>
<evidence type="ECO:0000313" key="4">
    <source>
        <dbReference type="Proteomes" id="UP001642501"/>
    </source>
</evidence>
<dbReference type="Proteomes" id="UP001642501">
    <property type="component" value="Unassembled WGS sequence"/>
</dbReference>
<proteinExistence type="predicted"/>